<protein>
    <recommendedName>
        <fullName evidence="4">Cell division protein FtsL</fullName>
    </recommendedName>
</protein>
<name>A0A1F4WJH6_UNCKA</name>
<organism evidence="2 3">
    <name type="scientific">candidate division WWE3 bacterium RIFOXYC1_FULL_39_7</name>
    <dbReference type="NCBI Taxonomy" id="1802643"/>
    <lineage>
        <taxon>Bacteria</taxon>
        <taxon>Katanobacteria</taxon>
    </lineage>
</organism>
<accession>A0A1F4WJH6</accession>
<evidence type="ECO:0000256" key="1">
    <source>
        <dbReference type="SAM" id="Phobius"/>
    </source>
</evidence>
<keyword evidence="1" id="KW-0812">Transmembrane</keyword>
<keyword evidence="1" id="KW-0472">Membrane</keyword>
<proteinExistence type="predicted"/>
<keyword evidence="1" id="KW-1133">Transmembrane helix</keyword>
<dbReference type="EMBL" id="MEWA01000020">
    <property type="protein sequence ID" value="OGC69541.1"/>
    <property type="molecule type" value="Genomic_DNA"/>
</dbReference>
<evidence type="ECO:0008006" key="4">
    <source>
        <dbReference type="Google" id="ProtNLM"/>
    </source>
</evidence>
<evidence type="ECO:0000313" key="2">
    <source>
        <dbReference type="EMBL" id="OGC69541.1"/>
    </source>
</evidence>
<comment type="caution">
    <text evidence="2">The sequence shown here is derived from an EMBL/GenBank/DDBJ whole genome shotgun (WGS) entry which is preliminary data.</text>
</comment>
<reference evidence="2 3" key="1">
    <citation type="journal article" date="2016" name="Nat. Commun.">
        <title>Thousands of microbial genomes shed light on interconnected biogeochemical processes in an aquifer system.</title>
        <authorList>
            <person name="Anantharaman K."/>
            <person name="Brown C.T."/>
            <person name="Hug L.A."/>
            <person name="Sharon I."/>
            <person name="Castelle C.J."/>
            <person name="Probst A.J."/>
            <person name="Thomas B.C."/>
            <person name="Singh A."/>
            <person name="Wilkins M.J."/>
            <person name="Karaoz U."/>
            <person name="Brodie E.L."/>
            <person name="Williams K.H."/>
            <person name="Hubbard S.S."/>
            <person name="Banfield J.F."/>
        </authorList>
    </citation>
    <scope>NUCLEOTIDE SEQUENCE [LARGE SCALE GENOMIC DNA]</scope>
</reference>
<evidence type="ECO:0000313" key="3">
    <source>
        <dbReference type="Proteomes" id="UP000179113"/>
    </source>
</evidence>
<gene>
    <name evidence="2" type="ORF">A2415_05330</name>
</gene>
<feature type="transmembrane region" description="Helical" evidence="1">
    <location>
        <begin position="21"/>
        <end position="44"/>
    </location>
</feature>
<dbReference type="Proteomes" id="UP000179113">
    <property type="component" value="Unassembled WGS sequence"/>
</dbReference>
<sequence length="113" mass="12508">MRFRNTKLEVEQKKSNVVRRLTIFLGGIAGVLVVVTVVVSVGYASKGSELMIVEREISKLTTENGEIEEQIVRLTSVSNLVEGIEETDFIDPENIEYLSSDLAQGQDIIAKLP</sequence>
<dbReference type="AlphaFoldDB" id="A0A1F4WJH6"/>